<evidence type="ECO:0000256" key="1">
    <source>
        <dbReference type="SAM" id="MobiDB-lite"/>
    </source>
</evidence>
<feature type="compositionally biased region" description="Low complexity" evidence="1">
    <location>
        <begin position="1"/>
        <end position="15"/>
    </location>
</feature>
<accession>A0AAV7LFN0</accession>
<name>A0AAV7LFN0_PLEWA</name>
<proteinExistence type="predicted"/>
<feature type="region of interest" description="Disordered" evidence="1">
    <location>
        <begin position="93"/>
        <end position="113"/>
    </location>
</feature>
<evidence type="ECO:0000313" key="3">
    <source>
        <dbReference type="Proteomes" id="UP001066276"/>
    </source>
</evidence>
<feature type="region of interest" description="Disordered" evidence="1">
    <location>
        <begin position="1"/>
        <end position="25"/>
    </location>
</feature>
<dbReference type="Proteomes" id="UP001066276">
    <property type="component" value="Chromosome 11"/>
</dbReference>
<dbReference type="EMBL" id="JANPWB010000015">
    <property type="protein sequence ID" value="KAJ1089933.1"/>
    <property type="molecule type" value="Genomic_DNA"/>
</dbReference>
<protein>
    <submittedName>
        <fullName evidence="2">Uncharacterized protein</fullName>
    </submittedName>
</protein>
<comment type="caution">
    <text evidence="2">The sequence shown here is derived from an EMBL/GenBank/DDBJ whole genome shotgun (WGS) entry which is preliminary data.</text>
</comment>
<organism evidence="2 3">
    <name type="scientific">Pleurodeles waltl</name>
    <name type="common">Iberian ribbed newt</name>
    <dbReference type="NCBI Taxonomy" id="8319"/>
    <lineage>
        <taxon>Eukaryota</taxon>
        <taxon>Metazoa</taxon>
        <taxon>Chordata</taxon>
        <taxon>Craniata</taxon>
        <taxon>Vertebrata</taxon>
        <taxon>Euteleostomi</taxon>
        <taxon>Amphibia</taxon>
        <taxon>Batrachia</taxon>
        <taxon>Caudata</taxon>
        <taxon>Salamandroidea</taxon>
        <taxon>Salamandridae</taxon>
        <taxon>Pleurodelinae</taxon>
        <taxon>Pleurodeles</taxon>
    </lineage>
</organism>
<dbReference type="AlphaFoldDB" id="A0AAV7LFN0"/>
<reference evidence="2" key="1">
    <citation type="journal article" date="2022" name="bioRxiv">
        <title>Sequencing and chromosome-scale assembly of the giantPleurodeles waltlgenome.</title>
        <authorList>
            <person name="Brown T."/>
            <person name="Elewa A."/>
            <person name="Iarovenko S."/>
            <person name="Subramanian E."/>
            <person name="Araus A.J."/>
            <person name="Petzold A."/>
            <person name="Susuki M."/>
            <person name="Suzuki K.-i.T."/>
            <person name="Hayashi T."/>
            <person name="Toyoda A."/>
            <person name="Oliveira C."/>
            <person name="Osipova E."/>
            <person name="Leigh N.D."/>
            <person name="Simon A."/>
            <person name="Yun M.H."/>
        </authorList>
    </citation>
    <scope>NUCLEOTIDE SEQUENCE</scope>
    <source>
        <strain evidence="2">20211129_DDA</strain>
        <tissue evidence="2">Liver</tissue>
    </source>
</reference>
<keyword evidence="3" id="KW-1185">Reference proteome</keyword>
<sequence>MEAGGAAMIAAGDAAGSDRRAGTAKTHLRAEVTVGRGTVAQPAGELQVAALCADGGRVVSSAPSLLAGVTGLDGSDGFDETSKLRVLFSGVGEDSSRLSAMCSPAGGRGSGSV</sequence>
<gene>
    <name evidence="2" type="ORF">NDU88_003073</name>
</gene>
<evidence type="ECO:0000313" key="2">
    <source>
        <dbReference type="EMBL" id="KAJ1089933.1"/>
    </source>
</evidence>